<dbReference type="Proteomes" id="UP000663090">
    <property type="component" value="Chromosome"/>
</dbReference>
<feature type="compositionally biased region" description="Basic and acidic residues" evidence="1">
    <location>
        <begin position="56"/>
        <end position="72"/>
    </location>
</feature>
<sequence>MSRHAGVSPSIGRADMMRNILGVWLLMCGGLLSLGVVGCGDDGGEESPRDSGVIDAGRDGGPRPEDGGRDGDGAPDSGIDGGEDGGDDAGRDSGPATMDAGDDGGTSEPDAGRDAGPSVSHRAHVRFVNVFLGSKGNPSDQVDRPWAPFQVDLYVAGTKRFAAVAAGNAAVTAFQEVELTGPTQEVRLVARDAEGDASAPEWAALDAVTLAAGDWVTVVGSGSLLQVGQERPDKPRLVVLKDHAFTPVTEPDTVRVRFMSADRVVSATARRRFSNEAGVPFENNTVEAYSADTVENGVSLPSDTSRVAIVGTTPAFTPAQSGWLYYSLPEGTLRAGQAYYAINTGEDRRTLPDEGASALLLIRAKRDETVRLKRGPLVYFFNGVLPATPGGTPPSLQVIHGSLNVATAITHGAAPKVADLPVTASGLSVRVTVSGQPSQGVLESADVGTLEAGRRYLGVLCGRQGASPTLTVVKDEFALESPQSPFLRIIPCSASAPTPLDFGAYTFQADGSSRDTFTPLLTGLSHALPTQPVTGVSFTPPVSTTTPAYTWLGVKTTGDSPVERTIRGRVLTTPSFLILMGEWEGSLTYRTLNTRLNAWGSSGPNDATFSPLPAPP</sequence>
<dbReference type="EMBL" id="CP071091">
    <property type="protein sequence ID" value="QSQ11310.1"/>
    <property type="molecule type" value="Genomic_DNA"/>
</dbReference>
<gene>
    <name evidence="2" type="ORF">JY572_23155</name>
</gene>
<evidence type="ECO:0000313" key="2">
    <source>
        <dbReference type="EMBL" id="QSQ11310.1"/>
    </source>
</evidence>
<evidence type="ECO:0000313" key="3">
    <source>
        <dbReference type="Proteomes" id="UP000663090"/>
    </source>
</evidence>
<protein>
    <submittedName>
        <fullName evidence="2">DUF4397 domain-containing protein</fullName>
    </submittedName>
</protein>
<keyword evidence="3" id="KW-1185">Reference proteome</keyword>
<proteinExistence type="predicted"/>
<accession>A0ABX7MXY7</accession>
<name>A0ABX7MXY7_9BACT</name>
<reference evidence="2 3" key="1">
    <citation type="submission" date="2021-02" db="EMBL/GenBank/DDBJ databases">
        <title>De Novo genome assembly of isolated myxobacteria.</title>
        <authorList>
            <person name="Stevens D.C."/>
        </authorList>
    </citation>
    <scope>NUCLEOTIDE SEQUENCE [LARGE SCALE GENOMIC DNA]</scope>
    <source>
        <strain evidence="2 3">SCHIC003</strain>
    </source>
</reference>
<feature type="region of interest" description="Disordered" evidence="1">
    <location>
        <begin position="43"/>
        <end position="119"/>
    </location>
</feature>
<evidence type="ECO:0000256" key="1">
    <source>
        <dbReference type="SAM" id="MobiDB-lite"/>
    </source>
</evidence>
<organism evidence="2 3">
    <name type="scientific">Myxococcus landrumensis</name>
    <dbReference type="NCBI Taxonomy" id="2813577"/>
    <lineage>
        <taxon>Bacteria</taxon>
        <taxon>Pseudomonadati</taxon>
        <taxon>Myxococcota</taxon>
        <taxon>Myxococcia</taxon>
        <taxon>Myxococcales</taxon>
        <taxon>Cystobacterineae</taxon>
        <taxon>Myxococcaceae</taxon>
        <taxon>Myxococcus</taxon>
    </lineage>
</organism>